<accession>A0ABR7DJJ0</accession>
<sequence length="285" mass="32532">MNSLSIKNYKNLEDIQINNLGTVNLIAGENNVGKSSLLEGISILQAGGRIDWLKQLLKFRGEGVDFPIYNNEERIQKEMERFLSFVPDFDKNKMFNLTIEFSCSESSKIFTSNLKKIALRFVHFTEMEISENGIDRTIRTIIESVNPYEIYDNLGIGLEITYGNQKTIYPFYGGRSRFLPETTISMQYVKMGDTNNEDNSSLFDRLALTPLQKDVISALQIIEPRIKDINFLKDEKRRSSANDDARIPYVILEGETIRRRLGSMGDAIAKSYLQADSEMGISFTN</sequence>
<organism evidence="2 3">
    <name type="scientific">Parabacteroides hominis</name>
    <dbReference type="NCBI Taxonomy" id="2763057"/>
    <lineage>
        <taxon>Bacteria</taxon>
        <taxon>Pseudomonadati</taxon>
        <taxon>Bacteroidota</taxon>
        <taxon>Bacteroidia</taxon>
        <taxon>Bacteroidales</taxon>
        <taxon>Tannerellaceae</taxon>
        <taxon>Parabacteroides</taxon>
    </lineage>
</organism>
<dbReference type="Gene3D" id="3.40.50.300">
    <property type="entry name" value="P-loop containing nucleotide triphosphate hydrolases"/>
    <property type="match status" value="1"/>
</dbReference>
<dbReference type="SUPFAM" id="SSF52540">
    <property type="entry name" value="P-loop containing nucleoside triphosphate hydrolases"/>
    <property type="match status" value="1"/>
</dbReference>
<dbReference type="RefSeq" id="WP_186928261.1">
    <property type="nucleotide sequence ID" value="NZ_JACOOJ010000002.1"/>
</dbReference>
<gene>
    <name evidence="2" type="ORF">H8S65_01850</name>
</gene>
<dbReference type="InterPro" id="IPR041685">
    <property type="entry name" value="AAA_GajA/Old/RecF-like"/>
</dbReference>
<evidence type="ECO:0000259" key="1">
    <source>
        <dbReference type="Pfam" id="PF13175"/>
    </source>
</evidence>
<dbReference type="InterPro" id="IPR027417">
    <property type="entry name" value="P-loop_NTPase"/>
</dbReference>
<proteinExistence type="predicted"/>
<reference evidence="2 3" key="1">
    <citation type="submission" date="2020-08" db="EMBL/GenBank/DDBJ databases">
        <title>Genome public.</title>
        <authorList>
            <person name="Liu C."/>
            <person name="Sun Q."/>
        </authorList>
    </citation>
    <scope>NUCLEOTIDE SEQUENCE [LARGE SCALE GENOMIC DNA]</scope>
    <source>
        <strain evidence="2 3">NSJ-79</strain>
    </source>
</reference>
<dbReference type="EMBL" id="JACOOJ010000002">
    <property type="protein sequence ID" value="MBC5631522.1"/>
    <property type="molecule type" value="Genomic_DNA"/>
</dbReference>
<dbReference type="Proteomes" id="UP000651475">
    <property type="component" value="Unassembled WGS sequence"/>
</dbReference>
<protein>
    <submittedName>
        <fullName evidence="2">AAA family ATPase</fullName>
    </submittedName>
</protein>
<comment type="caution">
    <text evidence="2">The sequence shown here is derived from an EMBL/GenBank/DDBJ whole genome shotgun (WGS) entry which is preliminary data.</text>
</comment>
<evidence type="ECO:0000313" key="3">
    <source>
        <dbReference type="Proteomes" id="UP000651475"/>
    </source>
</evidence>
<name>A0ABR7DJJ0_9BACT</name>
<feature type="domain" description="Endonuclease GajA/Old nuclease/RecF-like AAA" evidence="1">
    <location>
        <begin position="2"/>
        <end position="150"/>
    </location>
</feature>
<evidence type="ECO:0000313" key="2">
    <source>
        <dbReference type="EMBL" id="MBC5631522.1"/>
    </source>
</evidence>
<keyword evidence="3" id="KW-1185">Reference proteome</keyword>
<dbReference type="Pfam" id="PF13175">
    <property type="entry name" value="AAA_15"/>
    <property type="match status" value="1"/>
</dbReference>